<accession>A0ACB9Z575</accession>
<dbReference type="EMBL" id="MU393458">
    <property type="protein sequence ID" value="KAI4866516.1"/>
    <property type="molecule type" value="Genomic_DNA"/>
</dbReference>
<sequence length="214" mass="23178">MKPCGCMRYFAVYPCGHELTTWEYCGVAKAKNLLKRGPPTACASYTDWQVSPDLEDTCGSTCLTKPFQCRHCGADKQVSWRCSRCNILRDPETFIWDLCRCRGHMCTGVGVGKPGAALCKRCAAGSCSVRSGDHYPSNAAMAERAMAVLNWKCHNCSRLNRTPADAMVCGGAGGCQHKRCGICSALFGCNCKCGCDNCFLEGGTMICDTCIINC</sequence>
<dbReference type="Proteomes" id="UP001497700">
    <property type="component" value="Unassembled WGS sequence"/>
</dbReference>
<evidence type="ECO:0000313" key="2">
    <source>
        <dbReference type="Proteomes" id="UP001497700"/>
    </source>
</evidence>
<comment type="caution">
    <text evidence="1">The sequence shown here is derived from an EMBL/GenBank/DDBJ whole genome shotgun (WGS) entry which is preliminary data.</text>
</comment>
<organism evidence="1 2">
    <name type="scientific">Hypoxylon rubiginosum</name>
    <dbReference type="NCBI Taxonomy" id="110542"/>
    <lineage>
        <taxon>Eukaryota</taxon>
        <taxon>Fungi</taxon>
        <taxon>Dikarya</taxon>
        <taxon>Ascomycota</taxon>
        <taxon>Pezizomycotina</taxon>
        <taxon>Sordariomycetes</taxon>
        <taxon>Xylariomycetidae</taxon>
        <taxon>Xylariales</taxon>
        <taxon>Hypoxylaceae</taxon>
        <taxon>Hypoxylon</taxon>
    </lineage>
</organism>
<protein>
    <submittedName>
        <fullName evidence="1">Uncharacterized protein</fullName>
    </submittedName>
</protein>
<reference evidence="1 2" key="1">
    <citation type="journal article" date="2022" name="New Phytol.">
        <title>Ecological generalism drives hyperdiversity of secondary metabolite gene clusters in xylarialean endophytes.</title>
        <authorList>
            <person name="Franco M.E.E."/>
            <person name="Wisecaver J.H."/>
            <person name="Arnold A.E."/>
            <person name="Ju Y.M."/>
            <person name="Slot J.C."/>
            <person name="Ahrendt S."/>
            <person name="Moore L.P."/>
            <person name="Eastman K.E."/>
            <person name="Scott K."/>
            <person name="Konkel Z."/>
            <person name="Mondo S.J."/>
            <person name="Kuo A."/>
            <person name="Hayes R.D."/>
            <person name="Haridas S."/>
            <person name="Andreopoulos B."/>
            <person name="Riley R."/>
            <person name="LaButti K."/>
            <person name="Pangilinan J."/>
            <person name="Lipzen A."/>
            <person name="Amirebrahimi M."/>
            <person name="Yan J."/>
            <person name="Adam C."/>
            <person name="Keymanesh K."/>
            <person name="Ng V."/>
            <person name="Louie K."/>
            <person name="Northen T."/>
            <person name="Drula E."/>
            <person name="Henrissat B."/>
            <person name="Hsieh H.M."/>
            <person name="Youens-Clark K."/>
            <person name="Lutzoni F."/>
            <person name="Miadlikowska J."/>
            <person name="Eastwood D.C."/>
            <person name="Hamelin R.C."/>
            <person name="Grigoriev I.V."/>
            <person name="U'Ren J.M."/>
        </authorList>
    </citation>
    <scope>NUCLEOTIDE SEQUENCE [LARGE SCALE GENOMIC DNA]</scope>
    <source>
        <strain evidence="1 2">CBS 119005</strain>
    </source>
</reference>
<keyword evidence="2" id="KW-1185">Reference proteome</keyword>
<name>A0ACB9Z575_9PEZI</name>
<evidence type="ECO:0000313" key="1">
    <source>
        <dbReference type="EMBL" id="KAI4866516.1"/>
    </source>
</evidence>
<proteinExistence type="predicted"/>
<gene>
    <name evidence="1" type="ORF">F4820DRAFT_250418</name>
</gene>